<evidence type="ECO:0000256" key="15">
    <source>
        <dbReference type="SAM" id="Phobius"/>
    </source>
</evidence>
<comment type="subcellular location">
    <subcellularLocation>
        <location evidence="1">Membrane</location>
        <topology evidence="1">Multi-pass membrane protein</topology>
    </subcellularLocation>
</comment>
<feature type="transmembrane region" description="Helical" evidence="15">
    <location>
        <begin position="263"/>
        <end position="288"/>
    </location>
</feature>
<keyword evidence="7 15" id="KW-1133">Transmembrane helix</keyword>
<keyword evidence="5" id="KW-0769">Symport</keyword>
<feature type="transmembrane region" description="Helical" evidence="15">
    <location>
        <begin position="396"/>
        <end position="418"/>
    </location>
</feature>
<dbReference type="AlphaFoldDB" id="E9GA80"/>
<protein>
    <submittedName>
        <fullName evidence="16">Uncharacterized protein</fullName>
    </submittedName>
</protein>
<dbReference type="OrthoDB" id="546820at2759"/>
<feature type="transmembrane region" description="Helical" evidence="15">
    <location>
        <begin position="430"/>
        <end position="454"/>
    </location>
</feature>
<proteinExistence type="inferred from homology"/>
<dbReference type="GO" id="GO:0015871">
    <property type="term" value="P:choline transport"/>
    <property type="evidence" value="ECO:0000318"/>
    <property type="project" value="GO_Central"/>
</dbReference>
<dbReference type="GO" id="GO:0005886">
    <property type="term" value="C:plasma membrane"/>
    <property type="evidence" value="ECO:0000318"/>
    <property type="project" value="GO_Central"/>
</dbReference>
<dbReference type="KEGG" id="dpx:DAPPUDRAFT_315602"/>
<evidence type="ECO:0000256" key="6">
    <source>
        <dbReference type="ARBA" id="ARBA00022979"/>
    </source>
</evidence>
<feature type="transmembrane region" description="Helical" evidence="15">
    <location>
        <begin position="50"/>
        <end position="68"/>
    </location>
</feature>
<dbReference type="PROSITE" id="PS50283">
    <property type="entry name" value="NA_SOLUT_SYMP_3"/>
    <property type="match status" value="1"/>
</dbReference>
<evidence type="ECO:0000256" key="10">
    <source>
        <dbReference type="ARBA" id="ARBA00023136"/>
    </source>
</evidence>
<evidence type="ECO:0000256" key="2">
    <source>
        <dbReference type="ARBA" id="ARBA00006434"/>
    </source>
</evidence>
<dbReference type="FunFam" id="1.20.1730.10:FF:000063">
    <property type="entry name" value="High-affinity choline transporter"/>
    <property type="match status" value="1"/>
</dbReference>
<evidence type="ECO:0000313" key="16">
    <source>
        <dbReference type="EMBL" id="EFX83695.1"/>
    </source>
</evidence>
<dbReference type="PhylomeDB" id="E9GA80"/>
<feature type="transmembrane region" description="Helical" evidence="15">
    <location>
        <begin position="162"/>
        <end position="184"/>
    </location>
</feature>
<evidence type="ECO:0000256" key="14">
    <source>
        <dbReference type="SAM" id="MobiDB-lite"/>
    </source>
</evidence>
<feature type="compositionally biased region" description="Basic and acidic residues" evidence="14">
    <location>
        <begin position="580"/>
        <end position="593"/>
    </location>
</feature>
<dbReference type="InterPro" id="IPR052244">
    <property type="entry name" value="Choline_transporter"/>
</dbReference>
<feature type="transmembrane region" description="Helical" evidence="15">
    <location>
        <begin position="231"/>
        <end position="251"/>
    </location>
</feature>
<keyword evidence="3" id="KW-0813">Transport</keyword>
<dbReference type="HOGENOM" id="CLU_018808_10_0_1"/>
<accession>E9GA80</accession>
<comment type="similarity">
    <text evidence="2 13">Belongs to the sodium:solute symporter (SSF) (TC 2.A.21) family.</text>
</comment>
<dbReference type="GO" id="GO:0005307">
    <property type="term" value="F:choline:sodium symporter activity"/>
    <property type="evidence" value="ECO:0000318"/>
    <property type="project" value="GO_Central"/>
</dbReference>
<evidence type="ECO:0000256" key="1">
    <source>
        <dbReference type="ARBA" id="ARBA00004141"/>
    </source>
</evidence>
<reference evidence="16 17" key="1">
    <citation type="journal article" date="2011" name="Science">
        <title>The ecoresponsive genome of Daphnia pulex.</title>
        <authorList>
            <person name="Colbourne J.K."/>
            <person name="Pfrender M.E."/>
            <person name="Gilbert D."/>
            <person name="Thomas W.K."/>
            <person name="Tucker A."/>
            <person name="Oakley T.H."/>
            <person name="Tokishita S."/>
            <person name="Aerts A."/>
            <person name="Arnold G.J."/>
            <person name="Basu M.K."/>
            <person name="Bauer D.J."/>
            <person name="Caceres C.E."/>
            <person name="Carmel L."/>
            <person name="Casola C."/>
            <person name="Choi J.H."/>
            <person name="Detter J.C."/>
            <person name="Dong Q."/>
            <person name="Dusheyko S."/>
            <person name="Eads B.D."/>
            <person name="Frohlich T."/>
            <person name="Geiler-Samerotte K.A."/>
            <person name="Gerlach D."/>
            <person name="Hatcher P."/>
            <person name="Jogdeo S."/>
            <person name="Krijgsveld J."/>
            <person name="Kriventseva E.V."/>
            <person name="Kultz D."/>
            <person name="Laforsch C."/>
            <person name="Lindquist E."/>
            <person name="Lopez J."/>
            <person name="Manak J.R."/>
            <person name="Muller J."/>
            <person name="Pangilinan J."/>
            <person name="Patwardhan R.P."/>
            <person name="Pitluck S."/>
            <person name="Pritham E.J."/>
            <person name="Rechtsteiner A."/>
            <person name="Rho M."/>
            <person name="Rogozin I.B."/>
            <person name="Sakarya O."/>
            <person name="Salamov A."/>
            <person name="Schaack S."/>
            <person name="Shapiro H."/>
            <person name="Shiga Y."/>
            <person name="Skalitzky C."/>
            <person name="Smith Z."/>
            <person name="Souvorov A."/>
            <person name="Sung W."/>
            <person name="Tang Z."/>
            <person name="Tsuchiya D."/>
            <person name="Tu H."/>
            <person name="Vos H."/>
            <person name="Wang M."/>
            <person name="Wolf Y.I."/>
            <person name="Yamagata H."/>
            <person name="Yamada T."/>
            <person name="Ye Y."/>
            <person name="Shaw J.R."/>
            <person name="Andrews J."/>
            <person name="Crease T.J."/>
            <person name="Tang H."/>
            <person name="Lucas S.M."/>
            <person name="Robertson H.M."/>
            <person name="Bork P."/>
            <person name="Koonin E.V."/>
            <person name="Zdobnov E.M."/>
            <person name="Grigoriev I.V."/>
            <person name="Lynch M."/>
            <person name="Boore J.L."/>
        </authorList>
    </citation>
    <scope>NUCLEOTIDE SEQUENCE [LARGE SCALE GENOMIC DNA]</scope>
</reference>
<evidence type="ECO:0000256" key="8">
    <source>
        <dbReference type="ARBA" id="ARBA00023053"/>
    </source>
</evidence>
<evidence type="ECO:0000256" key="9">
    <source>
        <dbReference type="ARBA" id="ARBA00023065"/>
    </source>
</evidence>
<feature type="transmembrane region" description="Helical" evidence="15">
    <location>
        <begin position="466"/>
        <end position="486"/>
    </location>
</feature>
<feature type="transmembrane region" description="Helical" evidence="15">
    <location>
        <begin position="6"/>
        <end position="27"/>
    </location>
</feature>
<evidence type="ECO:0000256" key="3">
    <source>
        <dbReference type="ARBA" id="ARBA00022448"/>
    </source>
</evidence>
<dbReference type="EMBL" id="GL732536">
    <property type="protein sequence ID" value="EFX83695.1"/>
    <property type="molecule type" value="Genomic_DNA"/>
</dbReference>
<dbReference type="InterPro" id="IPR001734">
    <property type="entry name" value="Na/solute_symporter"/>
</dbReference>
<keyword evidence="9" id="KW-0406">Ion transport</keyword>
<organism evidence="16 17">
    <name type="scientific">Daphnia pulex</name>
    <name type="common">Water flea</name>
    <dbReference type="NCBI Taxonomy" id="6669"/>
    <lineage>
        <taxon>Eukaryota</taxon>
        <taxon>Metazoa</taxon>
        <taxon>Ecdysozoa</taxon>
        <taxon>Arthropoda</taxon>
        <taxon>Crustacea</taxon>
        <taxon>Branchiopoda</taxon>
        <taxon>Diplostraca</taxon>
        <taxon>Cladocera</taxon>
        <taxon>Anomopoda</taxon>
        <taxon>Daphniidae</taxon>
        <taxon>Daphnia</taxon>
    </lineage>
</organism>
<sequence length="593" mass="64899">MVVNTAGIAAVAVFYLVILFVGMLAAWKQRKAGRGTSNPEENIMLAKRDLGLFVGVLTMTATWVGGGYVNGSAEAVFSNGIVWCQTPFGYSLALILGGLFFAKPMREKGYVTMLDPFQIKYGLNIGGILFLPALFGETIWTASILSALGSTLSVILDMDNNLAVLSSAAVAVIYTFFGGMYSVALTDVIQLFFILFGLVLCIPFAWMHPAVNQEGLVNQDWLGYVEPSSSGIFVDNYLLLIFGGIPYQAYFQRVLSAKTSRQAQWLSYIAALLCTLLSIPSILLGGIAKNTDWLNGTEYEASLISPDQIKQVLPLVLNYLTPQWVSFFGLGAVSAAVMSSADSCILSASSMFTHNIYKAIVFPSASGSHLMIVLRVSILAVAAIASLLAISINSIYGLSLLCSDMVYVLLFPQLLLVIHAESRCNKYGCVTSFMIGLVLRILSGEELLGLPSVIQFPFYSNGQQQIPFRTIIMVLTLVVHLGVSFITEQCFTKGWLPPKFDFLHCYHSPLEMTYQPEETSPEELHFQFMTNGKLESVTPLPEAESPGLEANLDSMLDMWNPKRDLPPIPVQTSVSDLSAESEKKNNEQIFKHC</sequence>
<dbReference type="OMA" id="WVTFFGL"/>
<keyword evidence="6" id="KW-0530">Neurotransmitter biosynthesis</keyword>
<dbReference type="Gene3D" id="1.20.1730.10">
    <property type="entry name" value="Sodium/glucose cotransporter"/>
    <property type="match status" value="1"/>
</dbReference>
<dbReference type="CDD" id="cd11474">
    <property type="entry name" value="SLC5sbd_CHT"/>
    <property type="match status" value="1"/>
</dbReference>
<evidence type="ECO:0000256" key="11">
    <source>
        <dbReference type="ARBA" id="ARBA00023180"/>
    </source>
</evidence>
<feature type="region of interest" description="Disordered" evidence="14">
    <location>
        <begin position="570"/>
        <end position="593"/>
    </location>
</feature>
<keyword evidence="17" id="KW-1185">Reference proteome</keyword>
<dbReference type="PANTHER" id="PTHR45897:SF4">
    <property type="entry name" value="HIGH-AFFINITY CHOLINE TRANSPORTER 1"/>
    <property type="match status" value="1"/>
</dbReference>
<dbReference type="PANTHER" id="PTHR45897">
    <property type="entry name" value="HIGH-AFFINITY CHOLINE TRANSPORTER 1"/>
    <property type="match status" value="1"/>
</dbReference>
<keyword evidence="12" id="KW-0739">Sodium transport</keyword>
<feature type="transmembrane region" description="Helical" evidence="15">
    <location>
        <begin position="80"/>
        <end position="101"/>
    </location>
</feature>
<dbReference type="Pfam" id="PF00474">
    <property type="entry name" value="SSF"/>
    <property type="match status" value="1"/>
</dbReference>
<feature type="transmembrane region" description="Helical" evidence="15">
    <location>
        <begin position="324"/>
        <end position="348"/>
    </location>
</feature>
<dbReference type="GO" id="GO:0008292">
    <property type="term" value="P:acetylcholine biosynthetic process"/>
    <property type="evidence" value="ECO:0000318"/>
    <property type="project" value="GO_Central"/>
</dbReference>
<dbReference type="STRING" id="6669.E9GA80"/>
<evidence type="ECO:0000256" key="13">
    <source>
        <dbReference type="RuleBase" id="RU362091"/>
    </source>
</evidence>
<evidence type="ECO:0000256" key="12">
    <source>
        <dbReference type="ARBA" id="ARBA00023201"/>
    </source>
</evidence>
<dbReference type="InParanoid" id="E9GA80"/>
<gene>
    <name evidence="16" type="ORF">DAPPUDRAFT_315602</name>
</gene>
<evidence type="ECO:0000256" key="4">
    <source>
        <dbReference type="ARBA" id="ARBA00022692"/>
    </source>
</evidence>
<keyword evidence="4 15" id="KW-0812">Transmembrane</keyword>
<dbReference type="Proteomes" id="UP000000305">
    <property type="component" value="Unassembled WGS sequence"/>
</dbReference>
<evidence type="ECO:0000256" key="7">
    <source>
        <dbReference type="ARBA" id="ARBA00022989"/>
    </source>
</evidence>
<keyword evidence="10 15" id="KW-0472">Membrane</keyword>
<dbReference type="InterPro" id="IPR038377">
    <property type="entry name" value="Na/Glc_symporter_sf"/>
</dbReference>
<feature type="transmembrane region" description="Helical" evidence="15">
    <location>
        <begin position="121"/>
        <end position="142"/>
    </location>
</feature>
<feature type="transmembrane region" description="Helical" evidence="15">
    <location>
        <begin position="369"/>
        <end position="390"/>
    </location>
</feature>
<keyword evidence="11" id="KW-0325">Glycoprotein</keyword>
<feature type="transmembrane region" description="Helical" evidence="15">
    <location>
        <begin position="191"/>
        <end position="211"/>
    </location>
</feature>
<dbReference type="eggNOG" id="KOG3761">
    <property type="taxonomic scope" value="Eukaryota"/>
</dbReference>
<evidence type="ECO:0000256" key="5">
    <source>
        <dbReference type="ARBA" id="ARBA00022847"/>
    </source>
</evidence>
<name>E9GA80_DAPPU</name>
<keyword evidence="8" id="KW-0915">Sodium</keyword>
<evidence type="ECO:0000313" key="17">
    <source>
        <dbReference type="Proteomes" id="UP000000305"/>
    </source>
</evidence>